<organism evidence="14">
    <name type="scientific">uncultured marine group II/III euryarchaeote AD1000_88_G11</name>
    <dbReference type="NCBI Taxonomy" id="1457822"/>
    <lineage>
        <taxon>Archaea</taxon>
        <taxon>Methanobacteriati</taxon>
        <taxon>Methanobacteriota</taxon>
        <taxon>environmental samples</taxon>
    </lineage>
</organism>
<evidence type="ECO:0000256" key="8">
    <source>
        <dbReference type="ARBA" id="ARBA00039894"/>
    </source>
</evidence>
<evidence type="ECO:0000256" key="9">
    <source>
        <dbReference type="ARBA" id="ARBA00041798"/>
    </source>
</evidence>
<keyword evidence="3" id="KW-0808">Transferase</keyword>
<proteinExistence type="predicted"/>
<dbReference type="PROSITE" id="PS00183">
    <property type="entry name" value="UBC_1"/>
    <property type="match status" value="1"/>
</dbReference>
<sequence length="250" mass="29180">MATNLTMSNAHQVNVVLDQKTPTISAQRRLLRDITNLIKNPLTDQGIYYIHDEDNILHGKALVIGPSDTLYSGGFFLFEFNFPYDYPYSPPKVLFKTAGDNIRFHPNLYRNGKVCLSLLNTWKGEGWTSCQTIRSILLTLVTLFHNKPLLNEPGISESYHDFKKYNEIIDYKNIDVAIYGIASQKLFPVGFFSFYTFIKKHFLENYETIQKKLQKTTEKKITVTIYNMRNIKIDYPKLKEKLDRLYQKLK</sequence>
<dbReference type="PROSITE" id="PS50127">
    <property type="entry name" value="UBC_2"/>
    <property type="match status" value="1"/>
</dbReference>
<evidence type="ECO:0000259" key="13">
    <source>
        <dbReference type="PROSITE" id="PS50127"/>
    </source>
</evidence>
<dbReference type="AlphaFoldDB" id="A0A075G5E2"/>
<evidence type="ECO:0000256" key="10">
    <source>
        <dbReference type="ARBA" id="ARBA00042316"/>
    </source>
</evidence>
<dbReference type="GO" id="GO:0004869">
    <property type="term" value="F:cysteine-type endopeptidase inhibitor activity"/>
    <property type="evidence" value="ECO:0007669"/>
    <property type="project" value="TreeGrafter"/>
</dbReference>
<feature type="coiled-coil region" evidence="12">
    <location>
        <begin position="199"/>
        <end position="248"/>
    </location>
</feature>
<evidence type="ECO:0000313" key="14">
    <source>
        <dbReference type="EMBL" id="AIE96972.1"/>
    </source>
</evidence>
<dbReference type="SMART" id="SM00212">
    <property type="entry name" value="UBCc"/>
    <property type="match status" value="1"/>
</dbReference>
<dbReference type="EMBL" id="KF900494">
    <property type="protein sequence ID" value="AIE96972.1"/>
    <property type="molecule type" value="Genomic_DNA"/>
</dbReference>
<dbReference type="InterPro" id="IPR023313">
    <property type="entry name" value="UBQ-conjugating_AS"/>
</dbReference>
<keyword evidence="2" id="KW-0963">Cytoplasm</keyword>
<evidence type="ECO:0000256" key="1">
    <source>
        <dbReference type="ARBA" id="ARBA00004496"/>
    </source>
</evidence>
<dbReference type="Gene3D" id="3.10.110.10">
    <property type="entry name" value="Ubiquitin Conjugating Enzyme"/>
    <property type="match status" value="1"/>
</dbReference>
<dbReference type="Pfam" id="PF00179">
    <property type="entry name" value="UQ_con"/>
    <property type="match status" value="1"/>
</dbReference>
<gene>
    <name evidence="14" type="primary">UBE2Z</name>
</gene>
<evidence type="ECO:0000256" key="12">
    <source>
        <dbReference type="SAM" id="Coils"/>
    </source>
</evidence>
<accession>A0A075G5E2</accession>
<dbReference type="GO" id="GO:0016740">
    <property type="term" value="F:transferase activity"/>
    <property type="evidence" value="ECO:0007669"/>
    <property type="project" value="UniProtKB-KW"/>
</dbReference>
<dbReference type="GO" id="GO:0005524">
    <property type="term" value="F:ATP binding"/>
    <property type="evidence" value="ECO:0007669"/>
    <property type="project" value="UniProtKB-KW"/>
</dbReference>
<protein>
    <recommendedName>
        <fullName evidence="8">Ubiquitin-conjugating enzyme E2 Z</fullName>
    </recommendedName>
    <alternativeName>
        <fullName evidence="9">E2 ubiquitin-conjugating enzyme Z</fullName>
    </alternativeName>
    <alternativeName>
        <fullName evidence="11">Ubiquitin carrier protein Z</fullName>
    </alternativeName>
    <alternativeName>
        <fullName evidence="10">Ubiquitin-protein ligase Z</fullName>
    </alternativeName>
</protein>
<dbReference type="PANTHER" id="PTHR46116:SF26">
    <property type="entry name" value="UBIQUITIN-CONJUGATING ENZYME E2 Z"/>
    <property type="match status" value="1"/>
</dbReference>
<name>A0A075G5E2_9EURY</name>
<dbReference type="GO" id="GO:0016874">
    <property type="term" value="F:ligase activity"/>
    <property type="evidence" value="ECO:0007669"/>
    <property type="project" value="UniProtKB-KW"/>
</dbReference>
<evidence type="ECO:0000256" key="2">
    <source>
        <dbReference type="ARBA" id="ARBA00022490"/>
    </source>
</evidence>
<keyword evidence="5" id="KW-0547">Nucleotide-binding</keyword>
<keyword evidence="14" id="KW-0436">Ligase</keyword>
<dbReference type="SUPFAM" id="SSF54495">
    <property type="entry name" value="UBC-like"/>
    <property type="match status" value="1"/>
</dbReference>
<reference evidence="14" key="1">
    <citation type="journal article" date="2014" name="Genome Biol. Evol.">
        <title>Pangenome evidence for extensive interdomain horizontal transfer affecting lineage core and shell genes in uncultured planktonic thaumarchaeota and euryarchaeota.</title>
        <authorList>
            <person name="Deschamps P."/>
            <person name="Zivanovic Y."/>
            <person name="Moreira D."/>
            <person name="Rodriguez-Valera F."/>
            <person name="Lopez-Garcia P."/>
        </authorList>
    </citation>
    <scope>NUCLEOTIDE SEQUENCE</scope>
</reference>
<evidence type="ECO:0000256" key="3">
    <source>
        <dbReference type="ARBA" id="ARBA00022679"/>
    </source>
</evidence>
<dbReference type="PANTHER" id="PTHR46116">
    <property type="entry name" value="(E3-INDEPENDENT) E2 UBIQUITIN-CONJUGATING ENZYME"/>
    <property type="match status" value="1"/>
</dbReference>
<keyword evidence="4" id="KW-0053">Apoptosis</keyword>
<comment type="subcellular location">
    <subcellularLocation>
        <location evidence="1">Cytoplasm</location>
    </subcellularLocation>
</comment>
<keyword evidence="6" id="KW-0833">Ubl conjugation pathway</keyword>
<evidence type="ECO:0000256" key="7">
    <source>
        <dbReference type="ARBA" id="ARBA00022840"/>
    </source>
</evidence>
<dbReference type="InterPro" id="IPR016135">
    <property type="entry name" value="UBQ-conjugating_enzyme/RWD"/>
</dbReference>
<evidence type="ECO:0000256" key="5">
    <source>
        <dbReference type="ARBA" id="ARBA00022741"/>
    </source>
</evidence>
<evidence type="ECO:0000256" key="6">
    <source>
        <dbReference type="ARBA" id="ARBA00022786"/>
    </source>
</evidence>
<evidence type="ECO:0000256" key="4">
    <source>
        <dbReference type="ARBA" id="ARBA00022703"/>
    </source>
</evidence>
<keyword evidence="12" id="KW-0175">Coiled coil</keyword>
<dbReference type="InterPro" id="IPR000608">
    <property type="entry name" value="UBC"/>
</dbReference>
<feature type="domain" description="UBC core" evidence="13">
    <location>
        <begin position="25"/>
        <end position="182"/>
    </location>
</feature>
<dbReference type="GO" id="GO:0005737">
    <property type="term" value="C:cytoplasm"/>
    <property type="evidence" value="ECO:0007669"/>
    <property type="project" value="UniProtKB-SubCell"/>
</dbReference>
<evidence type="ECO:0000256" key="11">
    <source>
        <dbReference type="ARBA" id="ARBA00042401"/>
    </source>
</evidence>
<keyword evidence="7" id="KW-0067">ATP-binding</keyword>